<dbReference type="Pfam" id="PF03807">
    <property type="entry name" value="F420_oxidored"/>
    <property type="match status" value="1"/>
</dbReference>
<dbReference type="EMBL" id="FQZG01000036">
    <property type="protein sequence ID" value="SHJ27845.1"/>
    <property type="molecule type" value="Genomic_DNA"/>
</dbReference>
<dbReference type="PANTHER" id="PTHR11645:SF0">
    <property type="entry name" value="PYRROLINE-5-CARBOXYLATE REDUCTASE 3"/>
    <property type="match status" value="1"/>
</dbReference>
<comment type="function">
    <text evidence="4 5">Catalyzes the reduction of 1-pyrroline-5-carboxylate (PCA) to L-proline.</text>
</comment>
<dbReference type="GO" id="GO:0055129">
    <property type="term" value="P:L-proline biosynthetic process"/>
    <property type="evidence" value="ECO:0007669"/>
    <property type="project" value="UniProtKB-UniRule"/>
</dbReference>
<evidence type="ECO:0000256" key="3">
    <source>
        <dbReference type="ARBA" id="ARBA00023002"/>
    </source>
</evidence>
<dbReference type="Gene3D" id="3.40.50.720">
    <property type="entry name" value="NAD(P)-binding Rossmann-like Domain"/>
    <property type="match status" value="1"/>
</dbReference>
<gene>
    <name evidence="5" type="primary">proC</name>
    <name evidence="10" type="ORF">SAMN02745244_02124</name>
</gene>
<dbReference type="Proteomes" id="UP000184512">
    <property type="component" value="Unassembled WGS sequence"/>
</dbReference>
<evidence type="ECO:0000313" key="10">
    <source>
        <dbReference type="EMBL" id="SHJ27845.1"/>
    </source>
</evidence>
<organism evidence="10 11">
    <name type="scientific">Tessaracoccus bendigoensis DSM 12906</name>
    <dbReference type="NCBI Taxonomy" id="1123357"/>
    <lineage>
        <taxon>Bacteria</taxon>
        <taxon>Bacillati</taxon>
        <taxon>Actinomycetota</taxon>
        <taxon>Actinomycetes</taxon>
        <taxon>Propionibacteriales</taxon>
        <taxon>Propionibacteriaceae</taxon>
        <taxon>Tessaracoccus</taxon>
    </lineage>
</organism>
<dbReference type="EC" id="1.5.1.2" evidence="5 6"/>
<keyword evidence="2 5" id="KW-0521">NADP</keyword>
<feature type="domain" description="Pyrroline-5-carboxylate reductase catalytic N-terminal" evidence="8">
    <location>
        <begin position="2"/>
        <end position="94"/>
    </location>
</feature>
<keyword evidence="11" id="KW-1185">Reference proteome</keyword>
<comment type="catalytic activity">
    <reaction evidence="5">
        <text>L-proline + NADP(+) = (S)-1-pyrroline-5-carboxylate + NADPH + 2 H(+)</text>
        <dbReference type="Rhea" id="RHEA:14109"/>
        <dbReference type="ChEBI" id="CHEBI:15378"/>
        <dbReference type="ChEBI" id="CHEBI:17388"/>
        <dbReference type="ChEBI" id="CHEBI:57783"/>
        <dbReference type="ChEBI" id="CHEBI:58349"/>
        <dbReference type="ChEBI" id="CHEBI:60039"/>
        <dbReference type="EC" id="1.5.1.2"/>
    </reaction>
</comment>
<dbReference type="GO" id="GO:0005737">
    <property type="term" value="C:cytoplasm"/>
    <property type="evidence" value="ECO:0007669"/>
    <property type="project" value="UniProtKB-SubCell"/>
</dbReference>
<comment type="similarity">
    <text evidence="1 5">Belongs to the pyrroline-5-carboxylate reductase family.</text>
</comment>
<dbReference type="STRING" id="1123357.SAMN02745244_02124"/>
<comment type="subcellular location">
    <subcellularLocation>
        <location evidence="5">Cytoplasm</location>
    </subcellularLocation>
</comment>
<dbReference type="NCBIfam" id="TIGR00112">
    <property type="entry name" value="proC"/>
    <property type="match status" value="1"/>
</dbReference>
<evidence type="ECO:0000256" key="5">
    <source>
        <dbReference type="HAMAP-Rule" id="MF_01925"/>
    </source>
</evidence>
<dbReference type="SUPFAM" id="SSF51735">
    <property type="entry name" value="NAD(P)-binding Rossmann-fold domains"/>
    <property type="match status" value="1"/>
</dbReference>
<dbReference type="HAMAP" id="MF_01925">
    <property type="entry name" value="P5C_reductase"/>
    <property type="match status" value="1"/>
</dbReference>
<protein>
    <recommendedName>
        <fullName evidence="5 6">Pyrroline-5-carboxylate reductase</fullName>
        <shortName evidence="5">P5C reductase</shortName>
        <shortName evidence="5">P5CR</shortName>
        <ecNumber evidence="5 6">1.5.1.2</ecNumber>
    </recommendedName>
    <alternativeName>
        <fullName evidence="5">PCA reductase</fullName>
    </alternativeName>
</protein>
<sequence length="263" mass="26693">MKIAVVGAGAMGEALLAGWIAAGTAPADIAIVDASEQRVTELEERHGVVGVDLAAAAHAETVVLAVKPYQIVGVLNDLRDELADGTLVVSIAAGVPLEVLEGALPGVAVVRVMPNAPALVGKGMAGIVPGASATGEHTATVTGLMDAVGRSLITDEAHLDALTALSGSGPAYLFYVAEAMIEGGVHQGLSRAEATELVNQTFVGSAAMLAESGRTATALREMVTSPEGTTAAALRALDDHGVRAAFLDAVEQCRLRSRRMAGR</sequence>
<evidence type="ECO:0000256" key="7">
    <source>
        <dbReference type="PIRSR" id="PIRSR000193-1"/>
    </source>
</evidence>
<evidence type="ECO:0000256" key="6">
    <source>
        <dbReference type="NCBIfam" id="TIGR00112"/>
    </source>
</evidence>
<dbReference type="InterPro" id="IPR029036">
    <property type="entry name" value="P5CR_dimer"/>
</dbReference>
<evidence type="ECO:0000259" key="8">
    <source>
        <dbReference type="Pfam" id="PF03807"/>
    </source>
</evidence>
<dbReference type="SUPFAM" id="SSF48179">
    <property type="entry name" value="6-phosphogluconate dehydrogenase C-terminal domain-like"/>
    <property type="match status" value="1"/>
</dbReference>
<evidence type="ECO:0000256" key="2">
    <source>
        <dbReference type="ARBA" id="ARBA00022857"/>
    </source>
</evidence>
<keyword evidence="5" id="KW-0028">Amino-acid biosynthesis</keyword>
<evidence type="ECO:0000313" key="11">
    <source>
        <dbReference type="Proteomes" id="UP000184512"/>
    </source>
</evidence>
<feature type="domain" description="Pyrroline-5-carboxylate reductase dimerisation" evidence="9">
    <location>
        <begin position="156"/>
        <end position="260"/>
    </location>
</feature>
<dbReference type="PANTHER" id="PTHR11645">
    <property type="entry name" value="PYRROLINE-5-CARBOXYLATE REDUCTASE"/>
    <property type="match status" value="1"/>
</dbReference>
<feature type="binding site" evidence="7">
    <location>
        <begin position="65"/>
        <end position="68"/>
    </location>
    <ligand>
        <name>NADP(+)</name>
        <dbReference type="ChEBI" id="CHEBI:58349"/>
    </ligand>
</feature>
<reference evidence="10 11" key="1">
    <citation type="submission" date="2016-11" db="EMBL/GenBank/DDBJ databases">
        <authorList>
            <person name="Jaros S."/>
            <person name="Januszkiewicz K."/>
            <person name="Wedrychowicz H."/>
        </authorList>
    </citation>
    <scope>NUCLEOTIDE SEQUENCE [LARGE SCALE GENOMIC DNA]</scope>
    <source>
        <strain evidence="10 11">DSM 12906</strain>
    </source>
</reference>
<dbReference type="InterPro" id="IPR036291">
    <property type="entry name" value="NAD(P)-bd_dom_sf"/>
</dbReference>
<name>A0A1M6I0A4_9ACTN</name>
<proteinExistence type="inferred from homology"/>
<dbReference type="InterPro" id="IPR008927">
    <property type="entry name" value="6-PGluconate_DH-like_C_sf"/>
</dbReference>
<keyword evidence="5" id="KW-0963">Cytoplasm</keyword>
<evidence type="ECO:0000256" key="4">
    <source>
        <dbReference type="ARBA" id="ARBA00058118"/>
    </source>
</evidence>
<dbReference type="InterPro" id="IPR000304">
    <property type="entry name" value="Pyrroline-COOH_reductase"/>
</dbReference>
<dbReference type="InterPro" id="IPR028939">
    <property type="entry name" value="P5C_Rdtase_cat_N"/>
</dbReference>
<dbReference type="GO" id="GO:0004735">
    <property type="term" value="F:pyrroline-5-carboxylate reductase activity"/>
    <property type="evidence" value="ECO:0007669"/>
    <property type="project" value="UniProtKB-UniRule"/>
</dbReference>
<keyword evidence="3 5" id="KW-0560">Oxidoreductase</keyword>
<accession>A0A1M6I0A4</accession>
<dbReference type="PIRSF" id="PIRSF000193">
    <property type="entry name" value="Pyrrol-5-carb_rd"/>
    <property type="match status" value="1"/>
</dbReference>
<dbReference type="UniPathway" id="UPA00098">
    <property type="reaction ID" value="UER00361"/>
</dbReference>
<dbReference type="Pfam" id="PF14748">
    <property type="entry name" value="P5CR_dimer"/>
    <property type="match status" value="1"/>
</dbReference>
<evidence type="ECO:0000256" key="1">
    <source>
        <dbReference type="ARBA" id="ARBA00005525"/>
    </source>
</evidence>
<dbReference type="FunFam" id="1.10.3730.10:FF:000001">
    <property type="entry name" value="Pyrroline-5-carboxylate reductase"/>
    <property type="match status" value="1"/>
</dbReference>
<comment type="pathway">
    <text evidence="5">Amino-acid biosynthesis; L-proline biosynthesis; L-proline from L-glutamate 5-semialdehyde: step 1/1.</text>
</comment>
<dbReference type="RefSeq" id="WP_245787951.1">
    <property type="nucleotide sequence ID" value="NZ_FQZG01000036.1"/>
</dbReference>
<dbReference type="Gene3D" id="1.10.3730.10">
    <property type="entry name" value="ProC C-terminal domain-like"/>
    <property type="match status" value="1"/>
</dbReference>
<comment type="catalytic activity">
    <reaction evidence="5">
        <text>L-proline + NAD(+) = (S)-1-pyrroline-5-carboxylate + NADH + 2 H(+)</text>
        <dbReference type="Rhea" id="RHEA:14105"/>
        <dbReference type="ChEBI" id="CHEBI:15378"/>
        <dbReference type="ChEBI" id="CHEBI:17388"/>
        <dbReference type="ChEBI" id="CHEBI:57540"/>
        <dbReference type="ChEBI" id="CHEBI:57945"/>
        <dbReference type="ChEBI" id="CHEBI:60039"/>
        <dbReference type="EC" id="1.5.1.2"/>
    </reaction>
</comment>
<evidence type="ECO:0000259" key="9">
    <source>
        <dbReference type="Pfam" id="PF14748"/>
    </source>
</evidence>
<keyword evidence="5" id="KW-0641">Proline biosynthesis</keyword>
<dbReference type="AlphaFoldDB" id="A0A1M6I0A4"/>